<gene>
    <name evidence="1" type="primary">BnaC06g18070D</name>
    <name evidence="1" type="ORF">GSBRNA2T00028905001</name>
</gene>
<organism evidence="1 2">
    <name type="scientific">Brassica napus</name>
    <name type="common">Rape</name>
    <dbReference type="NCBI Taxonomy" id="3708"/>
    <lineage>
        <taxon>Eukaryota</taxon>
        <taxon>Viridiplantae</taxon>
        <taxon>Streptophyta</taxon>
        <taxon>Embryophyta</taxon>
        <taxon>Tracheophyta</taxon>
        <taxon>Spermatophyta</taxon>
        <taxon>Magnoliopsida</taxon>
        <taxon>eudicotyledons</taxon>
        <taxon>Gunneridae</taxon>
        <taxon>Pentapetalae</taxon>
        <taxon>rosids</taxon>
        <taxon>malvids</taxon>
        <taxon>Brassicales</taxon>
        <taxon>Brassicaceae</taxon>
        <taxon>Brassiceae</taxon>
        <taxon>Brassica</taxon>
    </lineage>
</organism>
<dbReference type="EMBL" id="LK032168">
    <property type="protein sequence ID" value="CDY25065.1"/>
    <property type="molecule type" value="Genomic_DNA"/>
</dbReference>
<reference evidence="1 2" key="1">
    <citation type="journal article" date="2014" name="Science">
        <title>Plant genetics. Early allopolyploid evolution in the post-Neolithic Brassica napus oilseed genome.</title>
        <authorList>
            <person name="Chalhoub B."/>
            <person name="Denoeud F."/>
            <person name="Liu S."/>
            <person name="Parkin I.A."/>
            <person name="Tang H."/>
            <person name="Wang X."/>
            <person name="Chiquet J."/>
            <person name="Belcram H."/>
            <person name="Tong C."/>
            <person name="Samans B."/>
            <person name="Correa M."/>
            <person name="Da Silva C."/>
            <person name="Just J."/>
            <person name="Falentin C."/>
            <person name="Koh C.S."/>
            <person name="Le Clainche I."/>
            <person name="Bernard M."/>
            <person name="Bento P."/>
            <person name="Noel B."/>
            <person name="Labadie K."/>
            <person name="Alberti A."/>
            <person name="Charles M."/>
            <person name="Arnaud D."/>
            <person name="Guo H."/>
            <person name="Daviaud C."/>
            <person name="Alamery S."/>
            <person name="Jabbari K."/>
            <person name="Zhao M."/>
            <person name="Edger P.P."/>
            <person name="Chelaifa H."/>
            <person name="Tack D."/>
            <person name="Lassalle G."/>
            <person name="Mestiri I."/>
            <person name="Schnel N."/>
            <person name="Le Paslier M.C."/>
            <person name="Fan G."/>
            <person name="Renault V."/>
            <person name="Bayer P.E."/>
            <person name="Golicz A.A."/>
            <person name="Manoli S."/>
            <person name="Lee T.H."/>
            <person name="Thi V.H."/>
            <person name="Chalabi S."/>
            <person name="Hu Q."/>
            <person name="Fan C."/>
            <person name="Tollenaere R."/>
            <person name="Lu Y."/>
            <person name="Battail C."/>
            <person name="Shen J."/>
            <person name="Sidebottom C.H."/>
            <person name="Wang X."/>
            <person name="Canaguier A."/>
            <person name="Chauveau A."/>
            <person name="Berard A."/>
            <person name="Deniot G."/>
            <person name="Guan M."/>
            <person name="Liu Z."/>
            <person name="Sun F."/>
            <person name="Lim Y.P."/>
            <person name="Lyons E."/>
            <person name="Town C.D."/>
            <person name="Bancroft I."/>
            <person name="Wang X."/>
            <person name="Meng J."/>
            <person name="Ma J."/>
            <person name="Pires J.C."/>
            <person name="King G.J."/>
            <person name="Brunel D."/>
            <person name="Delourme R."/>
            <person name="Renard M."/>
            <person name="Aury J.M."/>
            <person name="Adams K.L."/>
            <person name="Batley J."/>
            <person name="Snowdon R.J."/>
            <person name="Tost J."/>
            <person name="Edwards D."/>
            <person name="Zhou Y."/>
            <person name="Hua W."/>
            <person name="Sharpe A.G."/>
            <person name="Paterson A.H."/>
            <person name="Guan C."/>
            <person name="Wincker P."/>
        </authorList>
    </citation>
    <scope>NUCLEOTIDE SEQUENCE [LARGE SCALE GENOMIC DNA]</scope>
    <source>
        <strain evidence="2">cv. Darmor-bzh</strain>
    </source>
</reference>
<name>A0A078GF30_BRANA</name>
<sequence>MSFLRRITLRHSQK</sequence>
<evidence type="ECO:0000313" key="2">
    <source>
        <dbReference type="Proteomes" id="UP000028999"/>
    </source>
</evidence>
<proteinExistence type="predicted"/>
<dbReference type="Proteomes" id="UP000028999">
    <property type="component" value="Unassembled WGS sequence"/>
</dbReference>
<protein>
    <submittedName>
        <fullName evidence="1">BnaC06g18070D protein</fullName>
    </submittedName>
</protein>
<accession>A0A078GF30</accession>
<keyword evidence="2" id="KW-1185">Reference proteome</keyword>
<dbReference type="PaxDb" id="3708-A0A078GF30"/>
<evidence type="ECO:0000313" key="1">
    <source>
        <dbReference type="EMBL" id="CDY25065.1"/>
    </source>
</evidence>